<evidence type="ECO:0000313" key="4">
    <source>
        <dbReference type="EMBL" id="KAK3358394.1"/>
    </source>
</evidence>
<keyword evidence="5" id="KW-1185">Reference proteome</keyword>
<evidence type="ECO:0000256" key="3">
    <source>
        <dbReference type="SAM" id="SignalP"/>
    </source>
</evidence>
<keyword evidence="3" id="KW-0732">Signal</keyword>
<accession>A0AAE0MXZ4</accession>
<reference evidence="4" key="2">
    <citation type="submission" date="2023-06" db="EMBL/GenBank/DDBJ databases">
        <authorList>
            <consortium name="Lawrence Berkeley National Laboratory"/>
            <person name="Haridas S."/>
            <person name="Hensen N."/>
            <person name="Bonometti L."/>
            <person name="Westerberg I."/>
            <person name="Brannstrom I.O."/>
            <person name="Guillou S."/>
            <person name="Cros-Aarteil S."/>
            <person name="Calhoun S."/>
            <person name="Kuo A."/>
            <person name="Mondo S."/>
            <person name="Pangilinan J."/>
            <person name="Riley R."/>
            <person name="Labutti K."/>
            <person name="Andreopoulos B."/>
            <person name="Lipzen A."/>
            <person name="Chen C."/>
            <person name="Yanf M."/>
            <person name="Daum C."/>
            <person name="Ng V."/>
            <person name="Clum A."/>
            <person name="Steindorff A."/>
            <person name="Ohm R."/>
            <person name="Martin F."/>
            <person name="Silar P."/>
            <person name="Natvig D."/>
            <person name="Lalanne C."/>
            <person name="Gautier V."/>
            <person name="Ament-Velasquez S.L."/>
            <person name="Kruys A."/>
            <person name="Hutchinson M.I."/>
            <person name="Powell A.J."/>
            <person name="Barry K."/>
            <person name="Miller A.N."/>
            <person name="Grigoriev I.V."/>
            <person name="Debuchy R."/>
            <person name="Gladieux P."/>
            <person name="Thoren M.H."/>
            <person name="Johannesson H."/>
        </authorList>
    </citation>
    <scope>NUCLEOTIDE SEQUENCE</scope>
    <source>
        <strain evidence="4">CBS 958.72</strain>
    </source>
</reference>
<name>A0AAE0MXZ4_9PEZI</name>
<keyword evidence="2" id="KW-1133">Transmembrane helix</keyword>
<feature type="region of interest" description="Disordered" evidence="1">
    <location>
        <begin position="134"/>
        <end position="195"/>
    </location>
</feature>
<evidence type="ECO:0000313" key="5">
    <source>
        <dbReference type="Proteomes" id="UP001287356"/>
    </source>
</evidence>
<reference evidence="4" key="1">
    <citation type="journal article" date="2023" name="Mol. Phylogenet. Evol.">
        <title>Genome-scale phylogeny and comparative genomics of the fungal order Sordariales.</title>
        <authorList>
            <person name="Hensen N."/>
            <person name="Bonometti L."/>
            <person name="Westerberg I."/>
            <person name="Brannstrom I.O."/>
            <person name="Guillou S."/>
            <person name="Cros-Aarteil S."/>
            <person name="Calhoun S."/>
            <person name="Haridas S."/>
            <person name="Kuo A."/>
            <person name="Mondo S."/>
            <person name="Pangilinan J."/>
            <person name="Riley R."/>
            <person name="LaButti K."/>
            <person name="Andreopoulos B."/>
            <person name="Lipzen A."/>
            <person name="Chen C."/>
            <person name="Yan M."/>
            <person name="Daum C."/>
            <person name="Ng V."/>
            <person name="Clum A."/>
            <person name="Steindorff A."/>
            <person name="Ohm R.A."/>
            <person name="Martin F."/>
            <person name="Silar P."/>
            <person name="Natvig D.O."/>
            <person name="Lalanne C."/>
            <person name="Gautier V."/>
            <person name="Ament-Velasquez S.L."/>
            <person name="Kruys A."/>
            <person name="Hutchinson M.I."/>
            <person name="Powell A.J."/>
            <person name="Barry K."/>
            <person name="Miller A.N."/>
            <person name="Grigoriev I.V."/>
            <person name="Debuchy R."/>
            <person name="Gladieux P."/>
            <person name="Hiltunen Thoren M."/>
            <person name="Johannesson H."/>
        </authorList>
    </citation>
    <scope>NUCLEOTIDE SEQUENCE</scope>
    <source>
        <strain evidence="4">CBS 958.72</strain>
    </source>
</reference>
<sequence>MARLQMIIIMIIAAFAPVLSSISAEAGIGINQFLREVTDILHLIEDNVRPPFPTVWFQVTLVLALVWMIGPLAINVWDAITRQSKRITDAPEAAGNYSWIHTAIQGFDQFLSLFRDRTAAAERDTVIAAARTERDAAVQNTQDERDVAVQNAKDERDNAIAQKKTADFDKDSANNERDAAKKSKQAADAAKSSAENKLQKLSQKFEEVQEKLKTAEMRIEIYKAAAEDKDKRAEETEKRLQCVEGLLKKVMEEVATIVADRARSTSDDFGLFALYRRLIDLLLGTTGPNEAKESICIVRVSFGLVINAEFIEGFDQCACWCIAVKVFVA</sequence>
<keyword evidence="2" id="KW-0812">Transmembrane</keyword>
<dbReference type="AlphaFoldDB" id="A0AAE0MXZ4"/>
<dbReference type="EMBL" id="JAULSN010000016">
    <property type="protein sequence ID" value="KAK3358394.1"/>
    <property type="molecule type" value="Genomic_DNA"/>
</dbReference>
<keyword evidence="2" id="KW-0472">Membrane</keyword>
<protein>
    <submittedName>
        <fullName evidence="4">Uncharacterized protein</fullName>
    </submittedName>
</protein>
<feature type="signal peptide" evidence="3">
    <location>
        <begin position="1"/>
        <end position="20"/>
    </location>
</feature>
<dbReference type="Proteomes" id="UP001287356">
    <property type="component" value="Unassembled WGS sequence"/>
</dbReference>
<feature type="compositionally biased region" description="Basic and acidic residues" evidence="1">
    <location>
        <begin position="134"/>
        <end position="181"/>
    </location>
</feature>
<feature type="chain" id="PRO_5042137925" evidence="3">
    <location>
        <begin position="21"/>
        <end position="329"/>
    </location>
</feature>
<gene>
    <name evidence="4" type="ORF">B0T24DRAFT_600105</name>
</gene>
<evidence type="ECO:0000256" key="1">
    <source>
        <dbReference type="SAM" id="MobiDB-lite"/>
    </source>
</evidence>
<evidence type="ECO:0000256" key="2">
    <source>
        <dbReference type="SAM" id="Phobius"/>
    </source>
</evidence>
<organism evidence="4 5">
    <name type="scientific">Lasiosphaeria ovina</name>
    <dbReference type="NCBI Taxonomy" id="92902"/>
    <lineage>
        <taxon>Eukaryota</taxon>
        <taxon>Fungi</taxon>
        <taxon>Dikarya</taxon>
        <taxon>Ascomycota</taxon>
        <taxon>Pezizomycotina</taxon>
        <taxon>Sordariomycetes</taxon>
        <taxon>Sordariomycetidae</taxon>
        <taxon>Sordariales</taxon>
        <taxon>Lasiosphaeriaceae</taxon>
        <taxon>Lasiosphaeria</taxon>
    </lineage>
</organism>
<feature type="transmembrane region" description="Helical" evidence="2">
    <location>
        <begin position="55"/>
        <end position="77"/>
    </location>
</feature>
<proteinExistence type="predicted"/>
<dbReference type="SUPFAM" id="SSF57997">
    <property type="entry name" value="Tropomyosin"/>
    <property type="match status" value="1"/>
</dbReference>
<comment type="caution">
    <text evidence="4">The sequence shown here is derived from an EMBL/GenBank/DDBJ whole genome shotgun (WGS) entry which is preliminary data.</text>
</comment>